<dbReference type="Proteomes" id="UP000574390">
    <property type="component" value="Unassembled WGS sequence"/>
</dbReference>
<proteinExistence type="predicted"/>
<feature type="non-terminal residue" evidence="1">
    <location>
        <position position="1"/>
    </location>
</feature>
<dbReference type="EMBL" id="JABANM010015778">
    <property type="protein sequence ID" value="KAF4730493.1"/>
    <property type="molecule type" value="Genomic_DNA"/>
</dbReference>
<reference evidence="1 2" key="1">
    <citation type="submission" date="2020-04" db="EMBL/GenBank/DDBJ databases">
        <title>Perkinsus olseni comparative genomics.</title>
        <authorList>
            <person name="Bogema D.R."/>
        </authorList>
    </citation>
    <scope>NUCLEOTIDE SEQUENCE [LARGE SCALE GENOMIC DNA]</scope>
    <source>
        <strain evidence="1">ATCC PRA-205</strain>
    </source>
</reference>
<name>A0A7J6SCF8_PEROL</name>
<evidence type="ECO:0000313" key="1">
    <source>
        <dbReference type="EMBL" id="KAF4730493.1"/>
    </source>
</evidence>
<dbReference type="AlphaFoldDB" id="A0A7J6SCF8"/>
<accession>A0A7J6SCF8</accession>
<protein>
    <submittedName>
        <fullName evidence="1">Uncharacterized protein</fullName>
    </submittedName>
</protein>
<feature type="non-terminal residue" evidence="1">
    <location>
        <position position="54"/>
    </location>
</feature>
<organism evidence="1 2">
    <name type="scientific">Perkinsus olseni</name>
    <name type="common">Perkinsus atlanticus</name>
    <dbReference type="NCBI Taxonomy" id="32597"/>
    <lineage>
        <taxon>Eukaryota</taxon>
        <taxon>Sar</taxon>
        <taxon>Alveolata</taxon>
        <taxon>Perkinsozoa</taxon>
        <taxon>Perkinsea</taxon>
        <taxon>Perkinsida</taxon>
        <taxon>Perkinsidae</taxon>
        <taxon>Perkinsus</taxon>
    </lineage>
</organism>
<gene>
    <name evidence="1" type="ORF">FOZ62_016188</name>
</gene>
<sequence length="54" mass="5881">LEPRGCMVCCSLGTSQHRQRQLLAGHQKQEGPVLGCCRPHQGEPLSKFGHCPLA</sequence>
<evidence type="ECO:0000313" key="2">
    <source>
        <dbReference type="Proteomes" id="UP000574390"/>
    </source>
</evidence>
<comment type="caution">
    <text evidence="1">The sequence shown here is derived from an EMBL/GenBank/DDBJ whole genome shotgun (WGS) entry which is preliminary data.</text>
</comment>